<feature type="non-terminal residue" evidence="1">
    <location>
        <position position="1"/>
    </location>
</feature>
<dbReference type="InterPro" id="IPR043504">
    <property type="entry name" value="Peptidase_S1_PA_chymotrypsin"/>
</dbReference>
<protein>
    <recommendedName>
        <fullName evidence="3">Peptidase S1 domain-containing protein</fullName>
    </recommendedName>
</protein>
<dbReference type="InterPro" id="IPR009003">
    <property type="entry name" value="Peptidase_S1_PA"/>
</dbReference>
<name>A0A8K0CM10_IGNLU</name>
<proteinExistence type="predicted"/>
<dbReference type="OrthoDB" id="10061449at2759"/>
<dbReference type="SUPFAM" id="SSF50494">
    <property type="entry name" value="Trypsin-like serine proteases"/>
    <property type="match status" value="1"/>
</dbReference>
<dbReference type="EMBL" id="VTPC01072852">
    <property type="protein sequence ID" value="KAF2888904.1"/>
    <property type="molecule type" value="Genomic_DNA"/>
</dbReference>
<dbReference type="Gene3D" id="2.40.10.10">
    <property type="entry name" value="Trypsin-like serine proteases"/>
    <property type="match status" value="1"/>
</dbReference>
<evidence type="ECO:0008006" key="3">
    <source>
        <dbReference type="Google" id="ProtNLM"/>
    </source>
</evidence>
<dbReference type="Proteomes" id="UP000801492">
    <property type="component" value="Unassembled WGS sequence"/>
</dbReference>
<comment type="caution">
    <text evidence="1">The sequence shown here is derived from an EMBL/GenBank/DDBJ whole genome shotgun (WGS) entry which is preliminary data.</text>
</comment>
<organism evidence="1 2">
    <name type="scientific">Ignelater luminosus</name>
    <name type="common">Cucubano</name>
    <name type="synonym">Pyrophorus luminosus</name>
    <dbReference type="NCBI Taxonomy" id="2038154"/>
    <lineage>
        <taxon>Eukaryota</taxon>
        <taxon>Metazoa</taxon>
        <taxon>Ecdysozoa</taxon>
        <taxon>Arthropoda</taxon>
        <taxon>Hexapoda</taxon>
        <taxon>Insecta</taxon>
        <taxon>Pterygota</taxon>
        <taxon>Neoptera</taxon>
        <taxon>Endopterygota</taxon>
        <taxon>Coleoptera</taxon>
        <taxon>Polyphaga</taxon>
        <taxon>Elateriformia</taxon>
        <taxon>Elateroidea</taxon>
        <taxon>Elateridae</taxon>
        <taxon>Agrypninae</taxon>
        <taxon>Pyrophorini</taxon>
        <taxon>Ignelater</taxon>
    </lineage>
</organism>
<sequence length="51" mass="5601">GLRFDVRNKLCVSSFESTACKGDSGSPLVVKNLQVGKKNARIFILKGEDFQ</sequence>
<evidence type="ECO:0000313" key="2">
    <source>
        <dbReference type="Proteomes" id="UP000801492"/>
    </source>
</evidence>
<accession>A0A8K0CM10</accession>
<evidence type="ECO:0000313" key="1">
    <source>
        <dbReference type="EMBL" id="KAF2888904.1"/>
    </source>
</evidence>
<gene>
    <name evidence="1" type="ORF">ILUMI_17270</name>
</gene>
<reference evidence="1" key="1">
    <citation type="submission" date="2019-08" db="EMBL/GenBank/DDBJ databases">
        <title>The genome of the North American firefly Photinus pyralis.</title>
        <authorList>
            <consortium name="Photinus pyralis genome working group"/>
            <person name="Fallon T.R."/>
            <person name="Sander Lower S.E."/>
            <person name="Weng J.-K."/>
        </authorList>
    </citation>
    <scope>NUCLEOTIDE SEQUENCE</scope>
    <source>
        <strain evidence="1">TRF0915ILg1</strain>
        <tissue evidence="1">Whole body</tissue>
    </source>
</reference>
<keyword evidence="2" id="KW-1185">Reference proteome</keyword>
<dbReference type="AlphaFoldDB" id="A0A8K0CM10"/>